<dbReference type="RefSeq" id="WP_174400351.1">
    <property type="nucleotide sequence ID" value="NZ_VBSB01000017.1"/>
</dbReference>
<keyword evidence="2" id="KW-1185">Reference proteome</keyword>
<proteinExistence type="predicted"/>
<sequence length="67" mass="7581">MSQKNMSIEVDDALRTRVTTGQFRNRTCHIDAGVLTLITEIDGGRRVSHFAPGSWRFAQYDEIGEPE</sequence>
<organism evidence="1 2">
    <name type="scientific">Mycolicibacterium sphagni</name>
    <dbReference type="NCBI Taxonomy" id="1786"/>
    <lineage>
        <taxon>Bacteria</taxon>
        <taxon>Bacillati</taxon>
        <taxon>Actinomycetota</taxon>
        <taxon>Actinomycetes</taxon>
        <taxon>Mycobacteriales</taxon>
        <taxon>Mycobacteriaceae</taxon>
        <taxon>Mycolicibacterium</taxon>
    </lineage>
</organism>
<evidence type="ECO:0000313" key="2">
    <source>
        <dbReference type="Proteomes" id="UP000708347"/>
    </source>
</evidence>
<comment type="caution">
    <text evidence="1">The sequence shown here is derived from an EMBL/GenBank/DDBJ whole genome shotgun (WGS) entry which is preliminary data.</text>
</comment>
<reference evidence="1 2" key="1">
    <citation type="submission" date="2019-05" db="EMBL/GenBank/DDBJ databases">
        <title>Mycolicibacterium sphagni ENV482 genome assembly.</title>
        <authorList>
            <person name="Chen W."/>
            <person name="Faulkner N.W."/>
            <person name="Hyman M.R."/>
        </authorList>
    </citation>
    <scope>NUCLEOTIDE SEQUENCE [LARGE SCALE GENOMIC DNA]</scope>
    <source>
        <strain evidence="1 2">ENV482</strain>
    </source>
</reference>
<accession>A0ABX2JY29</accession>
<gene>
    <name evidence="1" type="ORF">FEG63_24165</name>
</gene>
<protein>
    <submittedName>
        <fullName evidence="1">Uncharacterized protein</fullName>
    </submittedName>
</protein>
<dbReference type="EMBL" id="VBSB01000017">
    <property type="protein sequence ID" value="NTY62634.1"/>
    <property type="molecule type" value="Genomic_DNA"/>
</dbReference>
<dbReference type="Proteomes" id="UP000708347">
    <property type="component" value="Unassembled WGS sequence"/>
</dbReference>
<name>A0ABX2JY29_9MYCO</name>
<evidence type="ECO:0000313" key="1">
    <source>
        <dbReference type="EMBL" id="NTY62634.1"/>
    </source>
</evidence>